<feature type="domain" description="PA14" evidence="2">
    <location>
        <begin position="34"/>
        <end position="189"/>
    </location>
</feature>
<dbReference type="InterPro" id="IPR055015">
    <property type="entry name" value="GCX_COOH"/>
</dbReference>
<reference evidence="3 4" key="1">
    <citation type="submission" date="2011-07" db="EMBL/GenBank/DDBJ databases">
        <title>The complete genome of chromosome of Emticicia oligotrophica DSM 17448.</title>
        <authorList>
            <consortium name="US DOE Joint Genome Institute (JGI-PGF)"/>
            <person name="Lucas S."/>
            <person name="Han J."/>
            <person name="Lapidus A."/>
            <person name="Bruce D."/>
            <person name="Goodwin L."/>
            <person name="Pitluck S."/>
            <person name="Peters L."/>
            <person name="Kyrpides N."/>
            <person name="Mavromatis K."/>
            <person name="Ivanova N."/>
            <person name="Ovchinnikova G."/>
            <person name="Teshima H."/>
            <person name="Detter J.C."/>
            <person name="Tapia R."/>
            <person name="Han C."/>
            <person name="Land M."/>
            <person name="Hauser L."/>
            <person name="Markowitz V."/>
            <person name="Cheng J.-F."/>
            <person name="Hugenholtz P."/>
            <person name="Woyke T."/>
            <person name="Wu D."/>
            <person name="Tindall B."/>
            <person name="Pomrenke H."/>
            <person name="Brambilla E."/>
            <person name="Klenk H.-P."/>
            <person name="Eisen J.A."/>
        </authorList>
    </citation>
    <scope>NUCLEOTIDE SEQUENCE [LARGE SCALE GENOMIC DNA]</scope>
    <source>
        <strain evidence="3 4">DSM 17448</strain>
    </source>
</reference>
<evidence type="ECO:0000256" key="1">
    <source>
        <dbReference type="ARBA" id="ARBA00022729"/>
    </source>
</evidence>
<dbReference type="InterPro" id="IPR008979">
    <property type="entry name" value="Galactose-bd-like_sf"/>
</dbReference>
<dbReference type="PANTHER" id="PTHR46769:SF2">
    <property type="entry name" value="FIBROCYSTIN-L ISOFORM 2 PRECURSOR-RELATED"/>
    <property type="match status" value="1"/>
</dbReference>
<evidence type="ECO:0000259" key="2">
    <source>
        <dbReference type="PROSITE" id="PS51820"/>
    </source>
</evidence>
<dbReference type="RefSeq" id="WP_015027262.1">
    <property type="nucleotide sequence ID" value="NC_018748.1"/>
</dbReference>
<dbReference type="Proteomes" id="UP000002875">
    <property type="component" value="Chromosome"/>
</dbReference>
<protein>
    <recommendedName>
        <fullName evidence="2">PA14 domain-containing protein</fullName>
    </recommendedName>
</protein>
<dbReference type="PANTHER" id="PTHR46769">
    <property type="entry name" value="POLYCYSTIC KIDNEY AND HEPATIC DISEASE 1 (AUTOSOMAL RECESSIVE)-LIKE 1"/>
    <property type="match status" value="1"/>
</dbReference>
<dbReference type="InterPro" id="IPR037524">
    <property type="entry name" value="PA14/GLEYA"/>
</dbReference>
<sequence>MLLYKQIRYLLLFTYLFGHFQIVEAQSCVGQAGQVKWNYWLNFSNYPDSSDLFLKENFPSKPDGTQVLGSLKTSTNYTDYFASFIRGFIKVPTTSNYIFNITGDDRSIFFLSTNESPNNKIKRAEVINYTDPTDYTKEAGQTSSTIQLEGGKYYYFELYNFEGMGIDYVSLQWKKASEPNAPWIIIDSNYIYDYACGQSCPSRGTPCDDGNATTINDLQDGFCNCVGTAPASNNCIGEKSIVEAYYYDNITGNYVENDLINAAKFPLLPDRREKLKGSYGPLSPNTRDNYGTLVQGYLTVPVSGNYEFNVTGDNQTFFFLSSDDKIENKQARQALVAYGVGEGEFKNSVFQSIGPVYMEKGKYYYYEFRHKESSWRDYFSLQWKTPFHELRQWKRIPNFYLFDYKCELSCIAQNTPCDDGNPFTNNDKIDAQCNCVGTPCSGPDCNDAAARYQKYTDCEPTNNLTTLKEASWVSCTNTLNPNPNPSRSSSIHWIMYDFVDRYKFSTSRIWNYNIPNETDKGFKTVTIDYSNDGTTWQALGNTYTWPQAQGLPDYSGFAGPNFNDIKARYILISAINNWGAGCSGLSKVTFDAILCNQSGTPCNDNDPLTSYDKFDDNCNCKGVNINCANDTLKLVKETLADGAFKAKKRIEAQSLIPNAKDISFTAGNSIVLLPGFEVSNSAVFSADITDCIQAAFVANKQTSQVQTDSSEFTTNNTTNEKVKEIIFRINKPSYIKLSIKDAKDQTLATLIDHFSESLGTQTKLVPTTKMEKGKYFVELEIDSKKLRQEFIVDK</sequence>
<dbReference type="InterPro" id="IPR011658">
    <property type="entry name" value="PA14_dom"/>
</dbReference>
<dbReference type="EMBL" id="CP002961">
    <property type="protein sequence ID" value="AFK01558.1"/>
    <property type="molecule type" value="Genomic_DNA"/>
</dbReference>
<dbReference type="PROSITE" id="PS51820">
    <property type="entry name" value="PA14"/>
    <property type="match status" value="2"/>
</dbReference>
<keyword evidence="4" id="KW-1185">Reference proteome</keyword>
<dbReference type="NCBIfam" id="NF045639">
    <property type="entry name" value="GCX_COOH"/>
    <property type="match status" value="1"/>
</dbReference>
<name>A0ABM5MWV7_EMTOG</name>
<dbReference type="Gene3D" id="2.60.120.260">
    <property type="entry name" value="Galactose-binding domain-like"/>
    <property type="match status" value="1"/>
</dbReference>
<keyword evidence="1" id="KW-0732">Signal</keyword>
<dbReference type="Gene3D" id="2.60.120.1560">
    <property type="match status" value="2"/>
</dbReference>
<gene>
    <name evidence="3" type="ordered locus">Emtol_0404</name>
</gene>
<proteinExistence type="predicted"/>
<organism evidence="3 4">
    <name type="scientific">Emticicia oligotrophica (strain DSM 17448 / CIP 109782 / MTCC 6937 / GPTSA100-15)</name>
    <dbReference type="NCBI Taxonomy" id="929562"/>
    <lineage>
        <taxon>Bacteria</taxon>
        <taxon>Pseudomonadati</taxon>
        <taxon>Bacteroidota</taxon>
        <taxon>Cytophagia</taxon>
        <taxon>Cytophagales</taxon>
        <taxon>Leadbetterellaceae</taxon>
        <taxon>Emticicia</taxon>
    </lineage>
</organism>
<accession>A0ABM5MWV7</accession>
<dbReference type="SUPFAM" id="SSF56988">
    <property type="entry name" value="Anthrax protective antigen"/>
    <property type="match status" value="1"/>
</dbReference>
<evidence type="ECO:0000313" key="4">
    <source>
        <dbReference type="Proteomes" id="UP000002875"/>
    </source>
</evidence>
<evidence type="ECO:0000313" key="3">
    <source>
        <dbReference type="EMBL" id="AFK01558.1"/>
    </source>
</evidence>
<dbReference type="Pfam" id="PF07691">
    <property type="entry name" value="PA14"/>
    <property type="match status" value="2"/>
</dbReference>
<feature type="domain" description="PA14" evidence="2">
    <location>
        <begin position="237"/>
        <end position="400"/>
    </location>
</feature>
<dbReference type="SUPFAM" id="SSF49785">
    <property type="entry name" value="Galactose-binding domain-like"/>
    <property type="match status" value="1"/>
</dbReference>
<dbReference type="InterPro" id="IPR052387">
    <property type="entry name" value="Fibrocystin"/>
</dbReference>